<sequence length="676" mass="74629">MGAGPVLADATARDLVEVVDLSGLALSLDGQWVAYRREQARIEDNSIQSHWYVARVAGGEGHPLSDGGWPLRDSAGQSMIEAPQWSPDGRFLYYRAAFKGEIELWRVEVSTARSEQVTRAGANLRDFRLSEDGRWVTASFFPSRDAIAREEARQYAQGVRLDASVPIGQPLFRSNLTTGQPSTVRYSGSWMDRAPLLADQPPVVRRLDTQSGAWSEVSGDLAGVVSASTALSGEVMAVTSRQGRRAAIIAQTNETVMASSRTRSLVVTDNRGMSLSCDAVACTAGMLEWLVWTPDGRAVVFASRDYTRANAQSVYRWFPDTGRVDRVARSNGLLNGGRLPEAPCAVGNSVLVCVEADPRTPPRLVAFHGQGRRKAMLDAPNQGLFEGKPLVAETLNWVSDEGQAYSGIYYPATDGTGPAPLFVNYYTCRGFLRGGLGDEWPFAALAAQGVASLCINNPPPSPRNALTRYNRAPSAISAIVNRLSKEGQIDRCRVGMGGLSFGSEVTYWTMMHSDLLAAASVTSTAISPSYYWYRGFRDQAFRDELRATWGLGAPEETPERWKEISPALQIDRLRVPLLAQVPEQEYLEMLDFIVPMRHAGTPVDMYVFPDEPHMKFQPRHQYAAYTRNIDWFRFWLADRIDPSNEKAEQFAIWSKMRDAYRASPRSVRSGCPTAAS</sequence>
<dbReference type="EMBL" id="JAQQKV010000001">
    <property type="protein sequence ID" value="MDC7675174.1"/>
    <property type="molecule type" value="Genomic_DNA"/>
</dbReference>
<dbReference type="InterPro" id="IPR011659">
    <property type="entry name" value="WD40"/>
</dbReference>
<proteinExistence type="predicted"/>
<comment type="caution">
    <text evidence="2">The sequence shown here is derived from an EMBL/GenBank/DDBJ whole genome shotgun (WGS) entry which is preliminary data.</text>
</comment>
<dbReference type="Pfam" id="PF00326">
    <property type="entry name" value="Peptidase_S9"/>
    <property type="match status" value="1"/>
</dbReference>
<dbReference type="Proteomes" id="UP001218579">
    <property type="component" value="Unassembled WGS sequence"/>
</dbReference>
<dbReference type="Gene3D" id="3.40.50.1820">
    <property type="entry name" value="alpha/beta hydrolase"/>
    <property type="match status" value="1"/>
</dbReference>
<protein>
    <submittedName>
        <fullName evidence="2">Atxe2 family lasso peptide isopeptidase</fullName>
    </submittedName>
</protein>
<keyword evidence="3" id="KW-1185">Reference proteome</keyword>
<evidence type="ECO:0000313" key="2">
    <source>
        <dbReference type="EMBL" id="MDC7675174.1"/>
    </source>
</evidence>
<dbReference type="InterPro" id="IPR001375">
    <property type="entry name" value="Peptidase_S9_cat"/>
</dbReference>
<dbReference type="InterPro" id="IPR053536">
    <property type="entry name" value="Lasso_peptide_isopeptidase"/>
</dbReference>
<dbReference type="NCBIfam" id="NF033523">
    <property type="entry name" value="lasso_peptidase"/>
    <property type="match status" value="1"/>
</dbReference>
<name>A0ABT5HHU9_9CAUL</name>
<organism evidence="2 3">
    <name type="scientific">Asticcacaulis machinosus</name>
    <dbReference type="NCBI Taxonomy" id="2984211"/>
    <lineage>
        <taxon>Bacteria</taxon>
        <taxon>Pseudomonadati</taxon>
        <taxon>Pseudomonadota</taxon>
        <taxon>Alphaproteobacteria</taxon>
        <taxon>Caulobacterales</taxon>
        <taxon>Caulobacteraceae</taxon>
        <taxon>Asticcacaulis</taxon>
    </lineage>
</organism>
<dbReference type="SUPFAM" id="SSF82171">
    <property type="entry name" value="DPP6 N-terminal domain-like"/>
    <property type="match status" value="1"/>
</dbReference>
<accession>A0ABT5HHU9</accession>
<dbReference type="SUPFAM" id="SSF53474">
    <property type="entry name" value="alpha/beta-Hydrolases"/>
    <property type="match status" value="1"/>
</dbReference>
<dbReference type="Gene3D" id="2.120.10.30">
    <property type="entry name" value="TolB, C-terminal domain"/>
    <property type="match status" value="1"/>
</dbReference>
<dbReference type="Pfam" id="PF07676">
    <property type="entry name" value="PD40"/>
    <property type="match status" value="1"/>
</dbReference>
<feature type="domain" description="Peptidase S9 prolyl oligopeptidase catalytic" evidence="1">
    <location>
        <begin position="478"/>
        <end position="637"/>
    </location>
</feature>
<dbReference type="InterPro" id="IPR011042">
    <property type="entry name" value="6-blade_b-propeller_TolB-like"/>
</dbReference>
<evidence type="ECO:0000313" key="3">
    <source>
        <dbReference type="Proteomes" id="UP001218579"/>
    </source>
</evidence>
<dbReference type="InterPro" id="IPR029058">
    <property type="entry name" value="AB_hydrolase_fold"/>
</dbReference>
<evidence type="ECO:0000259" key="1">
    <source>
        <dbReference type="Pfam" id="PF00326"/>
    </source>
</evidence>
<gene>
    <name evidence="2" type="ORF">PQU98_03475</name>
</gene>
<reference evidence="2 3" key="1">
    <citation type="submission" date="2023-01" db="EMBL/GenBank/DDBJ databases">
        <title>Novel species of the genus Asticcacaulis isolated from rivers.</title>
        <authorList>
            <person name="Lu H."/>
        </authorList>
    </citation>
    <scope>NUCLEOTIDE SEQUENCE [LARGE SCALE GENOMIC DNA]</scope>
    <source>
        <strain evidence="2 3">LKC15W</strain>
    </source>
</reference>